<evidence type="ECO:0008006" key="5">
    <source>
        <dbReference type="Google" id="ProtNLM"/>
    </source>
</evidence>
<dbReference type="EMBL" id="JARKIF010000004">
    <property type="protein sequence ID" value="KAJ7641873.1"/>
    <property type="molecule type" value="Genomic_DNA"/>
</dbReference>
<dbReference type="PROSITE" id="PS00061">
    <property type="entry name" value="ADH_SHORT"/>
    <property type="match status" value="1"/>
</dbReference>
<organism evidence="3 4">
    <name type="scientific">Roridomyces roridus</name>
    <dbReference type="NCBI Taxonomy" id="1738132"/>
    <lineage>
        <taxon>Eukaryota</taxon>
        <taxon>Fungi</taxon>
        <taxon>Dikarya</taxon>
        <taxon>Basidiomycota</taxon>
        <taxon>Agaricomycotina</taxon>
        <taxon>Agaricomycetes</taxon>
        <taxon>Agaricomycetidae</taxon>
        <taxon>Agaricales</taxon>
        <taxon>Marasmiineae</taxon>
        <taxon>Mycenaceae</taxon>
        <taxon>Roridomyces</taxon>
    </lineage>
</organism>
<dbReference type="SUPFAM" id="SSF51735">
    <property type="entry name" value="NAD(P)-binding Rossmann-fold domains"/>
    <property type="match status" value="1"/>
</dbReference>
<dbReference type="Gene3D" id="3.40.50.720">
    <property type="entry name" value="NAD(P)-binding Rossmann-like Domain"/>
    <property type="match status" value="1"/>
</dbReference>
<dbReference type="InterPro" id="IPR020904">
    <property type="entry name" value="Sc_DH/Rdtase_CS"/>
</dbReference>
<dbReference type="GO" id="GO:0048038">
    <property type="term" value="F:quinone binding"/>
    <property type="evidence" value="ECO:0007669"/>
    <property type="project" value="TreeGrafter"/>
</dbReference>
<accession>A0AAD7C8J3</accession>
<reference evidence="3" key="1">
    <citation type="submission" date="2023-03" db="EMBL/GenBank/DDBJ databases">
        <title>Massive genome expansion in bonnet fungi (Mycena s.s.) driven by repeated elements and novel gene families across ecological guilds.</title>
        <authorList>
            <consortium name="Lawrence Berkeley National Laboratory"/>
            <person name="Harder C.B."/>
            <person name="Miyauchi S."/>
            <person name="Viragh M."/>
            <person name="Kuo A."/>
            <person name="Thoen E."/>
            <person name="Andreopoulos B."/>
            <person name="Lu D."/>
            <person name="Skrede I."/>
            <person name="Drula E."/>
            <person name="Henrissat B."/>
            <person name="Morin E."/>
            <person name="Kohler A."/>
            <person name="Barry K."/>
            <person name="LaButti K."/>
            <person name="Morin E."/>
            <person name="Salamov A."/>
            <person name="Lipzen A."/>
            <person name="Mereny Z."/>
            <person name="Hegedus B."/>
            <person name="Baldrian P."/>
            <person name="Stursova M."/>
            <person name="Weitz H."/>
            <person name="Taylor A."/>
            <person name="Grigoriev I.V."/>
            <person name="Nagy L.G."/>
            <person name="Martin F."/>
            <person name="Kauserud H."/>
        </authorList>
    </citation>
    <scope>NUCLEOTIDE SEQUENCE</scope>
    <source>
        <strain evidence="3">9284</strain>
    </source>
</reference>
<dbReference type="GO" id="GO:0006633">
    <property type="term" value="P:fatty acid biosynthetic process"/>
    <property type="evidence" value="ECO:0007669"/>
    <property type="project" value="TreeGrafter"/>
</dbReference>
<comment type="caution">
    <text evidence="3">The sequence shown here is derived from an EMBL/GenBank/DDBJ whole genome shotgun (WGS) entry which is preliminary data.</text>
</comment>
<dbReference type="Pfam" id="PF13561">
    <property type="entry name" value="adh_short_C2"/>
    <property type="match status" value="1"/>
</dbReference>
<proteinExistence type="inferred from homology"/>
<name>A0AAD7C8J3_9AGAR</name>
<dbReference type="PANTHER" id="PTHR42760:SF121">
    <property type="entry name" value="3-OXOACYL-(ACYL-CARRIER-PROTEIN) REDUCTASE"/>
    <property type="match status" value="1"/>
</dbReference>
<keyword evidence="4" id="KW-1185">Reference proteome</keyword>
<sequence>MSGLVGSVTGFPRGKLCAANQKGLSNAVEDIRAKGRQSSAHLADVSVEQDVKGMVAEVVRVYGGLDVMVANAGVCKCALMADTSAEDYDRVMNINARGTFLCYKHAGLQMMAQGRGGRIIGACSASGKRAGSAYQSAYVASKFAIRGLTQSAALEFGPHKITVNAYAPGPIDTYVTLEYIKTSHGSAVPGYLSSPGTPADIAALVSYLASQESGFVTGISVNGGIYFD</sequence>
<dbReference type="Proteomes" id="UP001221142">
    <property type="component" value="Unassembled WGS sequence"/>
</dbReference>
<dbReference type="GO" id="GO:0016616">
    <property type="term" value="F:oxidoreductase activity, acting on the CH-OH group of donors, NAD or NADP as acceptor"/>
    <property type="evidence" value="ECO:0007669"/>
    <property type="project" value="TreeGrafter"/>
</dbReference>
<dbReference type="InterPro" id="IPR036291">
    <property type="entry name" value="NAD(P)-bd_dom_sf"/>
</dbReference>
<dbReference type="PANTHER" id="PTHR42760">
    <property type="entry name" value="SHORT-CHAIN DEHYDROGENASES/REDUCTASES FAMILY MEMBER"/>
    <property type="match status" value="1"/>
</dbReference>
<dbReference type="PRINTS" id="PR00081">
    <property type="entry name" value="GDHRDH"/>
</dbReference>
<evidence type="ECO:0000313" key="3">
    <source>
        <dbReference type="EMBL" id="KAJ7641873.1"/>
    </source>
</evidence>
<dbReference type="PRINTS" id="PR00080">
    <property type="entry name" value="SDRFAMILY"/>
</dbReference>
<keyword evidence="2" id="KW-0521">NADP</keyword>
<dbReference type="InterPro" id="IPR002347">
    <property type="entry name" value="SDR_fam"/>
</dbReference>
<evidence type="ECO:0000256" key="1">
    <source>
        <dbReference type="ARBA" id="ARBA00006484"/>
    </source>
</evidence>
<evidence type="ECO:0000313" key="4">
    <source>
        <dbReference type="Proteomes" id="UP001221142"/>
    </source>
</evidence>
<dbReference type="AlphaFoldDB" id="A0AAD7C8J3"/>
<protein>
    <recommendedName>
        <fullName evidence="5">NAD(P)-binding protein</fullName>
    </recommendedName>
</protein>
<gene>
    <name evidence="3" type="ORF">FB45DRAFT_901231</name>
</gene>
<evidence type="ECO:0000256" key="2">
    <source>
        <dbReference type="ARBA" id="ARBA00022857"/>
    </source>
</evidence>
<comment type="similarity">
    <text evidence="1">Belongs to the short-chain dehydrogenases/reductases (SDR) family.</text>
</comment>